<dbReference type="GO" id="GO:0016747">
    <property type="term" value="F:acyltransferase activity, transferring groups other than amino-acyl groups"/>
    <property type="evidence" value="ECO:0007669"/>
    <property type="project" value="TreeGrafter"/>
</dbReference>
<evidence type="ECO:0000256" key="2">
    <source>
        <dbReference type="ARBA" id="ARBA00022679"/>
    </source>
</evidence>
<evidence type="ECO:0000256" key="4">
    <source>
        <dbReference type="SAM" id="MobiDB-lite"/>
    </source>
</evidence>
<dbReference type="PANTHER" id="PTHR31642:SF160">
    <property type="entry name" value="HXXXD-TYPE ACYL-TRANSFERASE FAMILY PROTEIN"/>
    <property type="match status" value="1"/>
</dbReference>
<feature type="region of interest" description="Disordered" evidence="4">
    <location>
        <begin position="187"/>
        <end position="231"/>
    </location>
</feature>
<dbReference type="InterPro" id="IPR050317">
    <property type="entry name" value="Plant_Fungal_Acyltransferase"/>
</dbReference>
<dbReference type="OrthoDB" id="647894at2759"/>
<accession>A0A835EZX3</accession>
<reference evidence="5" key="1">
    <citation type="submission" date="2020-07" db="EMBL/GenBank/DDBJ databases">
        <title>Genome sequence and genetic diversity analysis of an under-domesticated orphan crop, white fonio (Digitaria exilis).</title>
        <authorList>
            <person name="Bennetzen J.L."/>
            <person name="Chen S."/>
            <person name="Ma X."/>
            <person name="Wang X."/>
            <person name="Yssel A.E.J."/>
            <person name="Chaluvadi S.R."/>
            <person name="Johnson M."/>
            <person name="Gangashetty P."/>
            <person name="Hamidou F."/>
            <person name="Sanogo M.D."/>
            <person name="Zwaenepoel A."/>
            <person name="Wallace J."/>
            <person name="Van De Peer Y."/>
            <person name="Van Deynze A."/>
        </authorList>
    </citation>
    <scope>NUCLEOTIDE SEQUENCE</scope>
    <source>
        <tissue evidence="5">Leaves</tissue>
    </source>
</reference>
<feature type="region of interest" description="Disordered" evidence="4">
    <location>
        <begin position="1"/>
        <end position="36"/>
    </location>
</feature>
<evidence type="ECO:0000256" key="1">
    <source>
        <dbReference type="ARBA" id="ARBA00009861"/>
    </source>
</evidence>
<evidence type="ECO:0000256" key="3">
    <source>
        <dbReference type="ARBA" id="ARBA00023315"/>
    </source>
</evidence>
<evidence type="ECO:0000313" key="6">
    <source>
        <dbReference type="Proteomes" id="UP000636709"/>
    </source>
</evidence>
<dbReference type="Proteomes" id="UP000636709">
    <property type="component" value="Unassembled WGS sequence"/>
</dbReference>
<dbReference type="PANTHER" id="PTHR31642">
    <property type="entry name" value="TRICHOTHECENE 3-O-ACETYLTRANSFERASE"/>
    <property type="match status" value="1"/>
</dbReference>
<dbReference type="InterPro" id="IPR023213">
    <property type="entry name" value="CAT-like_dom_sf"/>
</dbReference>
<feature type="compositionally biased region" description="Basic and acidic residues" evidence="4">
    <location>
        <begin position="1"/>
        <end position="10"/>
    </location>
</feature>
<gene>
    <name evidence="5" type="ORF">HU200_021145</name>
</gene>
<sequence length="642" mass="70370">MTGGEGENKCESAPGLTSKLAGENRLRRRRREGQEERQEFENIRFKEGELVDDFGLRINSVAENIRGLGETIEETRIMKKILRVLPKKYTQLAVSIETLLDVNTLTVEDLVGRLRAAEDRLDVDSITEKTGQLMLTEEEWLSKYRHRLGSESSATGGGKKQGGSFHAKSKNVVRRDKSEPVVMLTSEGTPRRKGRGIGSKTANGHQRRSAEMKHIMSKPVARRDDEAAGKKVYPADREDNVWVLDTGASNHMTGCREVLVSLDMSVGGTSRAAFTVRLRVHRHVVHVERSRALGGRIAARARMAGEIFVCVRECAGDVVRSQIVAELQFRQPALTTAWSELMRSGTLAAGSLPNHDRSIFWPRVPPSYSAAVLDEAFTPLDHRRQVNVLTAEQSFVQRLYYIEASDIARLREMASRDDGTRATRVQAVSAYLWKALATVDGMVGERAPAADVVAELRAAMRSYVGNVVTVVVKEASADELQRMALPDVAAMVREAIAAPAYEEHFQELVDWVEEHKTQRYVDTASLGLGSPTVIVSAGGASPTDTDFGCSRAVLLAPTSALTARLCSGYVQTVANPSGDGSWFANAVVWPRLAAALEADEPRVFKPVTAEYLGLVLPARKSGMSVSDNKLSAPKLDSTTCEL</sequence>
<proteinExistence type="inferred from homology"/>
<protein>
    <submittedName>
        <fullName evidence="5">Uncharacterized protein</fullName>
    </submittedName>
</protein>
<evidence type="ECO:0000313" key="5">
    <source>
        <dbReference type="EMBL" id="KAF8724130.1"/>
    </source>
</evidence>
<comment type="caution">
    <text evidence="5">The sequence shown here is derived from an EMBL/GenBank/DDBJ whole genome shotgun (WGS) entry which is preliminary data.</text>
</comment>
<dbReference type="EMBL" id="JACEFO010001663">
    <property type="protein sequence ID" value="KAF8724130.1"/>
    <property type="molecule type" value="Genomic_DNA"/>
</dbReference>
<dbReference type="Pfam" id="PF02458">
    <property type="entry name" value="Transferase"/>
    <property type="match status" value="1"/>
</dbReference>
<dbReference type="Gene3D" id="3.30.559.10">
    <property type="entry name" value="Chloramphenicol acetyltransferase-like domain"/>
    <property type="match status" value="1"/>
</dbReference>
<dbReference type="AlphaFoldDB" id="A0A835EZX3"/>
<feature type="compositionally biased region" description="Basic and acidic residues" evidence="4">
    <location>
        <begin position="221"/>
        <end position="231"/>
    </location>
</feature>
<keyword evidence="3" id="KW-0012">Acyltransferase</keyword>
<comment type="similarity">
    <text evidence="1">Belongs to the plant acyltransferase family.</text>
</comment>
<keyword evidence="2" id="KW-0808">Transferase</keyword>
<dbReference type="Pfam" id="PF14223">
    <property type="entry name" value="Retrotran_gag_2"/>
    <property type="match status" value="1"/>
</dbReference>
<organism evidence="5 6">
    <name type="scientific">Digitaria exilis</name>
    <dbReference type="NCBI Taxonomy" id="1010633"/>
    <lineage>
        <taxon>Eukaryota</taxon>
        <taxon>Viridiplantae</taxon>
        <taxon>Streptophyta</taxon>
        <taxon>Embryophyta</taxon>
        <taxon>Tracheophyta</taxon>
        <taxon>Spermatophyta</taxon>
        <taxon>Magnoliopsida</taxon>
        <taxon>Liliopsida</taxon>
        <taxon>Poales</taxon>
        <taxon>Poaceae</taxon>
        <taxon>PACMAD clade</taxon>
        <taxon>Panicoideae</taxon>
        <taxon>Panicodae</taxon>
        <taxon>Paniceae</taxon>
        <taxon>Anthephorinae</taxon>
        <taxon>Digitaria</taxon>
    </lineage>
</organism>
<keyword evidence="6" id="KW-1185">Reference proteome</keyword>
<name>A0A835EZX3_9POAL</name>
<feature type="region of interest" description="Disordered" evidence="4">
    <location>
        <begin position="149"/>
        <end position="172"/>
    </location>
</feature>